<evidence type="ECO:0000313" key="3">
    <source>
        <dbReference type="Proteomes" id="UP000238362"/>
    </source>
</evidence>
<proteinExistence type="predicted"/>
<protein>
    <submittedName>
        <fullName evidence="2">Uncharacterized protein</fullName>
    </submittedName>
</protein>
<comment type="caution">
    <text evidence="2">The sequence shown here is derived from an EMBL/GenBank/DDBJ whole genome shotgun (WGS) entry which is preliminary data.</text>
</comment>
<feature type="compositionally biased region" description="Basic and acidic residues" evidence="1">
    <location>
        <begin position="57"/>
        <end position="68"/>
    </location>
</feature>
<evidence type="ECO:0000313" key="2">
    <source>
        <dbReference type="EMBL" id="PRX51167.1"/>
    </source>
</evidence>
<keyword evidence="3" id="KW-1185">Reference proteome</keyword>
<name>A0A2T0M360_9PSEU</name>
<evidence type="ECO:0000256" key="1">
    <source>
        <dbReference type="SAM" id="MobiDB-lite"/>
    </source>
</evidence>
<dbReference type="AlphaFoldDB" id="A0A2T0M360"/>
<gene>
    <name evidence="2" type="ORF">B0I33_101320</name>
</gene>
<accession>A0A2T0M360</accession>
<feature type="region of interest" description="Disordered" evidence="1">
    <location>
        <begin position="27"/>
        <end position="68"/>
    </location>
</feature>
<dbReference type="Proteomes" id="UP000238362">
    <property type="component" value="Unassembled WGS sequence"/>
</dbReference>
<reference evidence="2 3" key="1">
    <citation type="submission" date="2018-03" db="EMBL/GenBank/DDBJ databases">
        <title>Genomic Encyclopedia of Type Strains, Phase III (KMG-III): the genomes of soil and plant-associated and newly described type strains.</title>
        <authorList>
            <person name="Whitman W."/>
        </authorList>
    </citation>
    <scope>NUCLEOTIDE SEQUENCE [LARGE SCALE GENOMIC DNA]</scope>
    <source>
        <strain evidence="2 3">CGMCC 4.7125</strain>
    </source>
</reference>
<sequence>MVREWGLDGLQAEVAYRVEDLRRAGRGGRAARAARAARPWRRRGSGVRRVEVPPQRAGEHERAPERAA</sequence>
<dbReference type="EMBL" id="PVNH01000001">
    <property type="protein sequence ID" value="PRX51167.1"/>
    <property type="molecule type" value="Genomic_DNA"/>
</dbReference>
<organism evidence="2 3">
    <name type="scientific">Prauserella shujinwangii</name>
    <dbReference type="NCBI Taxonomy" id="1453103"/>
    <lineage>
        <taxon>Bacteria</taxon>
        <taxon>Bacillati</taxon>
        <taxon>Actinomycetota</taxon>
        <taxon>Actinomycetes</taxon>
        <taxon>Pseudonocardiales</taxon>
        <taxon>Pseudonocardiaceae</taxon>
        <taxon>Prauserella</taxon>
    </lineage>
</organism>